<evidence type="ECO:0000313" key="1">
    <source>
        <dbReference type="EMBL" id="KAL0929564.1"/>
    </source>
</evidence>
<accession>A0ACC3YCL0</accession>
<dbReference type="Proteomes" id="UP000805649">
    <property type="component" value="Unassembled WGS sequence"/>
</dbReference>
<dbReference type="EMBL" id="VUJX02000016">
    <property type="protein sequence ID" value="KAL0929564.1"/>
    <property type="molecule type" value="Genomic_DNA"/>
</dbReference>
<reference evidence="1 2" key="1">
    <citation type="journal article" date="2020" name="Phytopathology">
        <title>Genome Sequence Resources of Colletotrichum truncatum, C. plurivorum, C. musicola, and C. sojae: Four Species Pathogenic to Soybean (Glycine max).</title>
        <authorList>
            <person name="Rogerio F."/>
            <person name="Boufleur T.R."/>
            <person name="Ciampi-Guillardi M."/>
            <person name="Sukno S.A."/>
            <person name="Thon M.R."/>
            <person name="Massola Junior N.S."/>
            <person name="Baroncelli R."/>
        </authorList>
    </citation>
    <scope>NUCLEOTIDE SEQUENCE [LARGE SCALE GENOMIC DNA]</scope>
    <source>
        <strain evidence="1 2">CMES1059</strain>
    </source>
</reference>
<keyword evidence="2" id="KW-1185">Reference proteome</keyword>
<evidence type="ECO:0000313" key="2">
    <source>
        <dbReference type="Proteomes" id="UP000805649"/>
    </source>
</evidence>
<comment type="caution">
    <text evidence="1">The sequence shown here is derived from an EMBL/GenBank/DDBJ whole genome shotgun (WGS) entry which is preliminary data.</text>
</comment>
<organism evidence="1 2">
    <name type="scientific">Colletotrichum truncatum</name>
    <name type="common">Anthracnose fungus</name>
    <name type="synonym">Colletotrichum capsici</name>
    <dbReference type="NCBI Taxonomy" id="5467"/>
    <lineage>
        <taxon>Eukaryota</taxon>
        <taxon>Fungi</taxon>
        <taxon>Dikarya</taxon>
        <taxon>Ascomycota</taxon>
        <taxon>Pezizomycotina</taxon>
        <taxon>Sordariomycetes</taxon>
        <taxon>Hypocreomycetidae</taxon>
        <taxon>Glomerellales</taxon>
        <taxon>Glomerellaceae</taxon>
        <taxon>Colletotrichum</taxon>
        <taxon>Colletotrichum truncatum species complex</taxon>
    </lineage>
</organism>
<proteinExistence type="predicted"/>
<protein>
    <submittedName>
        <fullName evidence="1">Uncharacterized protein</fullName>
    </submittedName>
</protein>
<gene>
    <name evidence="1" type="ORF">CTRU02_215463</name>
</gene>
<name>A0ACC3YCL0_COLTU</name>
<sequence length="244" mass="28089">MVNSLLGFPKEVLENIIRCLPINDESLVRVALTCKTLYTWVTHLLRSDYFWLEKLESQEAIDRKCHVFFYAVGASIVHAYACVTKRMIVVCPRLGTYLSRCTQNRGMPPIWKIIELKNARVWSCTCGNICGPTLEPLSSCWIVLKQTECKVCVDRWFNSRRTRESWRFNMRDIEHDKVKVVQCKCGRIARRVEFPAYDGTVVPFCVCGSKLDKKWSSLSGSGGEVGFDIEHNCGSFKWKVSRED</sequence>